<evidence type="ECO:0000313" key="3">
    <source>
        <dbReference type="Proteomes" id="UP000006860"/>
    </source>
</evidence>
<evidence type="ECO:0008006" key="4">
    <source>
        <dbReference type="Google" id="ProtNLM"/>
    </source>
</evidence>
<keyword evidence="3" id="KW-1185">Reference proteome</keyword>
<feature type="signal peptide" evidence="1">
    <location>
        <begin position="1"/>
        <end position="24"/>
    </location>
</feature>
<accession>F0SRD9</accession>
<evidence type="ECO:0000313" key="2">
    <source>
        <dbReference type="EMBL" id="ADY58000.1"/>
    </source>
</evidence>
<dbReference type="EMBL" id="CP002546">
    <property type="protein sequence ID" value="ADY58000.1"/>
    <property type="molecule type" value="Genomic_DNA"/>
</dbReference>
<dbReference type="RefSeq" id="WP_013626744.1">
    <property type="nucleotide sequence ID" value="NC_015174.1"/>
</dbReference>
<organism evidence="2 3">
    <name type="scientific">Rubinisphaera brasiliensis (strain ATCC 49424 / DSM 5305 / JCM 21570 / IAM 15109 / NBRC 103401 / IFAM 1448)</name>
    <name type="common">Planctomyces brasiliensis</name>
    <dbReference type="NCBI Taxonomy" id="756272"/>
    <lineage>
        <taxon>Bacteria</taxon>
        <taxon>Pseudomonadati</taxon>
        <taxon>Planctomycetota</taxon>
        <taxon>Planctomycetia</taxon>
        <taxon>Planctomycetales</taxon>
        <taxon>Planctomycetaceae</taxon>
        <taxon>Rubinisphaera</taxon>
    </lineage>
</organism>
<keyword evidence="1" id="KW-0732">Signal</keyword>
<dbReference type="Proteomes" id="UP000006860">
    <property type="component" value="Chromosome"/>
</dbReference>
<dbReference type="OrthoDB" id="215081at2"/>
<dbReference type="AlphaFoldDB" id="F0SRD9"/>
<sequence>MPRIASTLLAMLLATCFLTPLACGAEEDKPPEQKVFNGKWNNQKYGTSGPLKCIARPAADGKVNATFSGTYKGDPFTYDVTFDTRPGRGKIDLAGKATVSGHLYEWTGALSGDTLTGKYTATSGYYGGFTLKETKSSE</sequence>
<feature type="chain" id="PRO_5003258787" description="Signal peptide-domain containing protein" evidence="1">
    <location>
        <begin position="25"/>
        <end position="138"/>
    </location>
</feature>
<name>F0SRD9_RUBBR</name>
<evidence type="ECO:0000256" key="1">
    <source>
        <dbReference type="SAM" id="SignalP"/>
    </source>
</evidence>
<proteinExistence type="predicted"/>
<dbReference type="HOGENOM" id="CLU_1853730_0_0_0"/>
<protein>
    <recommendedName>
        <fullName evidence="4">Signal peptide-domain containing protein</fullName>
    </recommendedName>
</protein>
<dbReference type="KEGG" id="pbs:Plabr_0372"/>
<reference evidence="3" key="1">
    <citation type="submission" date="2011-02" db="EMBL/GenBank/DDBJ databases">
        <title>The complete genome of Planctomyces brasiliensis DSM 5305.</title>
        <authorList>
            <person name="Lucas S."/>
            <person name="Copeland A."/>
            <person name="Lapidus A."/>
            <person name="Bruce D."/>
            <person name="Goodwin L."/>
            <person name="Pitluck S."/>
            <person name="Kyrpides N."/>
            <person name="Mavromatis K."/>
            <person name="Pagani I."/>
            <person name="Ivanova N."/>
            <person name="Ovchinnikova G."/>
            <person name="Lu M."/>
            <person name="Detter J.C."/>
            <person name="Han C."/>
            <person name="Land M."/>
            <person name="Hauser L."/>
            <person name="Markowitz V."/>
            <person name="Cheng J.-F."/>
            <person name="Hugenholtz P."/>
            <person name="Woyke T."/>
            <person name="Wu D."/>
            <person name="Tindall B."/>
            <person name="Pomrenke H.G."/>
            <person name="Brambilla E."/>
            <person name="Klenk H.-P."/>
            <person name="Eisen J.A."/>
        </authorList>
    </citation>
    <scope>NUCLEOTIDE SEQUENCE [LARGE SCALE GENOMIC DNA]</scope>
    <source>
        <strain evidence="3">ATCC 49424 / DSM 5305 / JCM 21570 / IAM 15109 / NBRC 103401 / IFAM 1448</strain>
    </source>
</reference>
<gene>
    <name evidence="2" type="ordered locus">Plabr_0372</name>
</gene>